<evidence type="ECO:0000313" key="2">
    <source>
        <dbReference type="EMBL" id="DAE03667.1"/>
    </source>
</evidence>
<protein>
    <submittedName>
        <fullName evidence="2">Maltoporin periplasmic N-terminal extension</fullName>
    </submittedName>
</protein>
<proteinExistence type="predicted"/>
<evidence type="ECO:0000256" key="1">
    <source>
        <dbReference type="SAM" id="MobiDB-lite"/>
    </source>
</evidence>
<reference evidence="2" key="1">
    <citation type="journal article" date="2021" name="Proc. Natl. Acad. Sci. U.S.A.">
        <title>A Catalog of Tens of Thousands of Viruses from Human Metagenomes Reveals Hidden Associations with Chronic Diseases.</title>
        <authorList>
            <person name="Tisza M.J."/>
            <person name="Buck C.B."/>
        </authorList>
    </citation>
    <scope>NUCLEOTIDE SEQUENCE</scope>
    <source>
        <strain evidence="2">CtMYJ33</strain>
    </source>
</reference>
<dbReference type="EMBL" id="BK015370">
    <property type="protein sequence ID" value="DAE03667.1"/>
    <property type="molecule type" value="Genomic_DNA"/>
</dbReference>
<sequence>MSTFIGMGANAPKKNIEAELKSRIAELEKELETAIADKNKAEKELKKSAKNSKDKTAKETDKNKAE</sequence>
<feature type="region of interest" description="Disordered" evidence="1">
    <location>
        <begin position="36"/>
        <end position="66"/>
    </location>
</feature>
<name>A0A8S5PB31_9CAUD</name>
<accession>A0A8S5PB31</accession>
<organism evidence="2">
    <name type="scientific">Siphoviridae sp. ctMYJ33</name>
    <dbReference type="NCBI Taxonomy" id="2825461"/>
    <lineage>
        <taxon>Viruses</taxon>
        <taxon>Duplodnaviria</taxon>
        <taxon>Heunggongvirae</taxon>
        <taxon>Uroviricota</taxon>
        <taxon>Caudoviricetes</taxon>
    </lineage>
</organism>